<keyword evidence="1" id="KW-0808">Transferase</keyword>
<dbReference type="AlphaFoldDB" id="A0A561DX18"/>
<gene>
    <name evidence="1" type="ORF">BKA23_3270</name>
</gene>
<comment type="caution">
    <text evidence="1">The sequence shown here is derived from an EMBL/GenBank/DDBJ whole genome shotgun (WGS) entry which is preliminary data.</text>
</comment>
<protein>
    <submittedName>
        <fullName evidence="1">Cytidylate kinase</fullName>
    </submittedName>
</protein>
<dbReference type="RefSeq" id="WP_145230366.1">
    <property type="nucleotide sequence ID" value="NZ_VIVQ01000004.1"/>
</dbReference>
<organism evidence="1 2">
    <name type="scientific">Rudaeicoccus suwonensis</name>
    <dbReference type="NCBI Taxonomy" id="657409"/>
    <lineage>
        <taxon>Bacteria</taxon>
        <taxon>Bacillati</taxon>
        <taxon>Actinomycetota</taxon>
        <taxon>Actinomycetes</taxon>
        <taxon>Micrococcales</taxon>
        <taxon>Dermacoccaceae</taxon>
        <taxon>Rudaeicoccus</taxon>
    </lineage>
</organism>
<keyword evidence="1" id="KW-0418">Kinase</keyword>
<dbReference type="Pfam" id="PF13189">
    <property type="entry name" value="Cytidylate_kin2"/>
    <property type="match status" value="1"/>
</dbReference>
<dbReference type="GO" id="GO:0016301">
    <property type="term" value="F:kinase activity"/>
    <property type="evidence" value="ECO:0007669"/>
    <property type="project" value="UniProtKB-KW"/>
</dbReference>
<sequence length="217" mass="23680">MPGITISSAYGAGGEQVAPLVAEQLGFQLLDRAISAKIAADLDVSVNEAEEGERKRTFADRFFAALAPMADTVVGNQDFAISDPTEFRREAEKIMNEALTDGAVILGRAGASALHDNKEIFKIRLYGDPDERVACAVRYMGVDEETARRQMPAVDRARAKYTHHLYGRDIDDPRLYDLQVNTPALELNECADMIVAAYRAIVAARGKRTADTVTADS</sequence>
<dbReference type="Proteomes" id="UP000318297">
    <property type="component" value="Unassembled WGS sequence"/>
</dbReference>
<evidence type="ECO:0000313" key="2">
    <source>
        <dbReference type="Proteomes" id="UP000318297"/>
    </source>
</evidence>
<evidence type="ECO:0000313" key="1">
    <source>
        <dbReference type="EMBL" id="TWE07903.1"/>
    </source>
</evidence>
<keyword evidence="2" id="KW-1185">Reference proteome</keyword>
<dbReference type="InterPro" id="IPR027417">
    <property type="entry name" value="P-loop_NTPase"/>
</dbReference>
<dbReference type="EMBL" id="VIVQ01000004">
    <property type="protein sequence ID" value="TWE07903.1"/>
    <property type="molecule type" value="Genomic_DNA"/>
</dbReference>
<accession>A0A561DX18</accession>
<dbReference type="OrthoDB" id="3823243at2"/>
<reference evidence="1 2" key="1">
    <citation type="submission" date="2019-06" db="EMBL/GenBank/DDBJ databases">
        <title>Sequencing the genomes of 1000 actinobacteria strains.</title>
        <authorList>
            <person name="Klenk H.-P."/>
        </authorList>
    </citation>
    <scope>NUCLEOTIDE SEQUENCE [LARGE SCALE GENOMIC DNA]</scope>
    <source>
        <strain evidence="1 2">DSM 19560</strain>
    </source>
</reference>
<name>A0A561DX18_9MICO</name>
<dbReference type="Gene3D" id="3.40.50.300">
    <property type="entry name" value="P-loop containing nucleotide triphosphate hydrolases"/>
    <property type="match status" value="1"/>
</dbReference>
<proteinExistence type="predicted"/>